<accession>A0A8J3WCJ5</accession>
<dbReference type="PANTHER" id="PTHR44196:SF1">
    <property type="entry name" value="DEHYDROGENASE_REDUCTASE SDR FAMILY MEMBER 7B"/>
    <property type="match status" value="1"/>
</dbReference>
<evidence type="ECO:0000313" key="6">
    <source>
        <dbReference type="Proteomes" id="UP000655044"/>
    </source>
</evidence>
<evidence type="ECO:0000313" key="5">
    <source>
        <dbReference type="EMBL" id="GIH84108.1"/>
    </source>
</evidence>
<dbReference type="GO" id="GO:0016020">
    <property type="term" value="C:membrane"/>
    <property type="evidence" value="ECO:0007669"/>
    <property type="project" value="TreeGrafter"/>
</dbReference>
<dbReference type="Proteomes" id="UP000655044">
    <property type="component" value="Unassembled WGS sequence"/>
</dbReference>
<dbReference type="Gene3D" id="3.40.50.720">
    <property type="entry name" value="NAD(P)-binding Rossmann-like Domain"/>
    <property type="match status" value="1"/>
</dbReference>
<comment type="caution">
    <text evidence="5">The sequence shown here is derived from an EMBL/GenBank/DDBJ whole genome shotgun (WGS) entry which is preliminary data.</text>
</comment>
<dbReference type="PRINTS" id="PR00081">
    <property type="entry name" value="GDHRDH"/>
</dbReference>
<gene>
    <name evidence="5" type="ORF">Pro02_25160</name>
</gene>
<keyword evidence="2" id="KW-0560">Oxidoreductase</keyword>
<dbReference type="Pfam" id="PF00106">
    <property type="entry name" value="adh_short"/>
    <property type="match status" value="1"/>
</dbReference>
<evidence type="ECO:0000256" key="1">
    <source>
        <dbReference type="ARBA" id="ARBA00006484"/>
    </source>
</evidence>
<evidence type="ECO:0000256" key="3">
    <source>
        <dbReference type="RuleBase" id="RU000363"/>
    </source>
</evidence>
<dbReference type="NCBIfam" id="NF006073">
    <property type="entry name" value="PRK08219.1"/>
    <property type="match status" value="1"/>
</dbReference>
<dbReference type="GO" id="GO:0016491">
    <property type="term" value="F:oxidoreductase activity"/>
    <property type="evidence" value="ECO:0007669"/>
    <property type="project" value="UniProtKB-KW"/>
</dbReference>
<proteinExistence type="inferred from homology"/>
<protein>
    <submittedName>
        <fullName evidence="5">Short chain dehydrogenase</fullName>
    </submittedName>
</protein>
<dbReference type="PROSITE" id="PS00061">
    <property type="entry name" value="ADH_SHORT"/>
    <property type="match status" value="1"/>
</dbReference>
<dbReference type="InterPro" id="IPR002347">
    <property type="entry name" value="SDR_fam"/>
</dbReference>
<keyword evidence="6" id="KW-1185">Reference proteome</keyword>
<comment type="similarity">
    <text evidence="1 3">Belongs to the short-chain dehydrogenases/reductases (SDR) family.</text>
</comment>
<sequence length="245" mass="25576">MTPRAGSVPPGDNRLGGMSARPTALITGASRGVGAAVARALAPTHDLLLGGRDREALDKICAEAPGARPWPVELTAVTEADVAGIDRLDVLVHSAGVVTLGRIGETPAEVWRRTMEINVIAVAELTRLLLPALRAAGGQVVLVNSGAGQRANPNWGSYAASKFALRAFADALRLEEPGLRVTTIYPGRVDTDMQRGVRGQERGAYEPEKYLNPDSVARAVLAAVTATPDAHVTEITVRPSAGPAS</sequence>
<evidence type="ECO:0000256" key="2">
    <source>
        <dbReference type="ARBA" id="ARBA00023002"/>
    </source>
</evidence>
<dbReference type="SUPFAM" id="SSF51735">
    <property type="entry name" value="NAD(P)-binding Rossmann-fold domains"/>
    <property type="match status" value="1"/>
</dbReference>
<name>A0A8J3WCJ5_PLARO</name>
<dbReference type="InterPro" id="IPR036291">
    <property type="entry name" value="NAD(P)-bd_dom_sf"/>
</dbReference>
<dbReference type="PANTHER" id="PTHR44196">
    <property type="entry name" value="DEHYDROGENASE/REDUCTASE SDR FAMILY MEMBER 7B"/>
    <property type="match status" value="1"/>
</dbReference>
<dbReference type="AlphaFoldDB" id="A0A8J3WCJ5"/>
<dbReference type="PRINTS" id="PR00080">
    <property type="entry name" value="SDRFAMILY"/>
</dbReference>
<organism evidence="5 6">
    <name type="scientific">Planobispora rosea</name>
    <dbReference type="NCBI Taxonomy" id="35762"/>
    <lineage>
        <taxon>Bacteria</taxon>
        <taxon>Bacillati</taxon>
        <taxon>Actinomycetota</taxon>
        <taxon>Actinomycetes</taxon>
        <taxon>Streptosporangiales</taxon>
        <taxon>Streptosporangiaceae</taxon>
        <taxon>Planobispora</taxon>
    </lineage>
</organism>
<feature type="region of interest" description="Disordered" evidence="4">
    <location>
        <begin position="1"/>
        <end position="20"/>
    </location>
</feature>
<evidence type="ECO:0000256" key="4">
    <source>
        <dbReference type="SAM" id="MobiDB-lite"/>
    </source>
</evidence>
<reference evidence="5" key="1">
    <citation type="submission" date="2021-01" db="EMBL/GenBank/DDBJ databases">
        <title>Whole genome shotgun sequence of Planobispora rosea NBRC 15558.</title>
        <authorList>
            <person name="Komaki H."/>
            <person name="Tamura T."/>
        </authorList>
    </citation>
    <scope>NUCLEOTIDE SEQUENCE</scope>
    <source>
        <strain evidence="5">NBRC 15558</strain>
    </source>
</reference>
<dbReference type="EMBL" id="BOOI01000020">
    <property type="protein sequence ID" value="GIH84108.1"/>
    <property type="molecule type" value="Genomic_DNA"/>
</dbReference>
<dbReference type="InterPro" id="IPR020904">
    <property type="entry name" value="Sc_DH/Rdtase_CS"/>
</dbReference>